<dbReference type="Proteomes" id="UP000239549">
    <property type="component" value="Unassembled WGS sequence"/>
</dbReference>
<organism evidence="1 2">
    <name type="scientific">Desulfocucumis palustris</name>
    <dbReference type="NCBI Taxonomy" id="1898651"/>
    <lineage>
        <taxon>Bacteria</taxon>
        <taxon>Bacillati</taxon>
        <taxon>Bacillota</taxon>
        <taxon>Clostridia</taxon>
        <taxon>Eubacteriales</taxon>
        <taxon>Desulfocucumaceae</taxon>
        <taxon>Desulfocucumis</taxon>
    </lineage>
</organism>
<comment type="caution">
    <text evidence="1">The sequence shown here is derived from an EMBL/GenBank/DDBJ whole genome shotgun (WGS) entry which is preliminary data.</text>
</comment>
<dbReference type="EMBL" id="BFAV01000092">
    <property type="protein sequence ID" value="GBF33320.1"/>
    <property type="molecule type" value="Genomic_DNA"/>
</dbReference>
<proteinExistence type="predicted"/>
<accession>A0A2L2XB48</accession>
<keyword evidence="2" id="KW-1185">Reference proteome</keyword>
<evidence type="ECO:0000313" key="2">
    <source>
        <dbReference type="Proteomes" id="UP000239549"/>
    </source>
</evidence>
<name>A0A2L2XB48_9FIRM</name>
<sequence>MCHQQQIITGRRPAKHIKKFISAGGLSAAQHYQIDGPDNKILLRAGLYPIRIWKPPPRVPANGQNNWV</sequence>
<gene>
    <name evidence="1" type="ORF">DCCM_2419</name>
</gene>
<protein>
    <submittedName>
        <fullName evidence="1">Uncharacterized protein</fullName>
    </submittedName>
</protein>
<reference evidence="2" key="1">
    <citation type="submission" date="2018-02" db="EMBL/GenBank/DDBJ databases">
        <title>Genome sequence of Desulfocucumis palustris strain NAW-5.</title>
        <authorList>
            <person name="Watanabe M."/>
            <person name="Kojima H."/>
            <person name="Fukui M."/>
        </authorList>
    </citation>
    <scope>NUCLEOTIDE SEQUENCE [LARGE SCALE GENOMIC DNA]</scope>
    <source>
        <strain evidence="2">NAW-5</strain>
    </source>
</reference>
<dbReference type="AlphaFoldDB" id="A0A2L2XB48"/>
<evidence type="ECO:0000313" key="1">
    <source>
        <dbReference type="EMBL" id="GBF33320.1"/>
    </source>
</evidence>